<sequence>MDNISGLLKAALILIMLSAPVAMADDSGLRELINEREKQMNLQIAAIRSELAVANKALEFRLAGMNEIRSQLSDQAATFLRKDEAKAQFEKLEMKVDMLQSAMAKREGSARWTDYMVTIAISAAVFLLLNLANGMISGDVKK</sequence>
<gene>
    <name evidence="2" type="ORF">MM415B00544_0029</name>
</gene>
<reference evidence="2" key="1">
    <citation type="submission" date="2020-03" db="EMBL/GenBank/DDBJ databases">
        <title>The deep terrestrial virosphere.</title>
        <authorList>
            <person name="Holmfeldt K."/>
            <person name="Nilsson E."/>
            <person name="Simone D."/>
            <person name="Lopez-Fernandez M."/>
            <person name="Wu X."/>
            <person name="de Brujin I."/>
            <person name="Lundin D."/>
            <person name="Andersson A."/>
            <person name="Bertilsson S."/>
            <person name="Dopson M."/>
        </authorList>
    </citation>
    <scope>NUCLEOTIDE SEQUENCE</scope>
    <source>
        <strain evidence="2">MM415B00544</strain>
    </source>
</reference>
<proteinExistence type="predicted"/>
<dbReference type="EMBL" id="MT141512">
    <property type="protein sequence ID" value="QJA64084.1"/>
    <property type="molecule type" value="Genomic_DNA"/>
</dbReference>
<name>A0A6M3J358_9ZZZZ</name>
<keyword evidence="1" id="KW-0812">Transmembrane</keyword>
<protein>
    <submittedName>
        <fullName evidence="2">Uncharacterized protein</fullName>
    </submittedName>
</protein>
<accession>A0A6M3J358</accession>
<keyword evidence="1" id="KW-0472">Membrane</keyword>
<evidence type="ECO:0000313" key="2">
    <source>
        <dbReference type="EMBL" id="QJA64084.1"/>
    </source>
</evidence>
<feature type="transmembrane region" description="Helical" evidence="1">
    <location>
        <begin position="115"/>
        <end position="136"/>
    </location>
</feature>
<organism evidence="2">
    <name type="scientific">viral metagenome</name>
    <dbReference type="NCBI Taxonomy" id="1070528"/>
    <lineage>
        <taxon>unclassified sequences</taxon>
        <taxon>metagenomes</taxon>
        <taxon>organismal metagenomes</taxon>
    </lineage>
</organism>
<evidence type="ECO:0000256" key="1">
    <source>
        <dbReference type="SAM" id="Phobius"/>
    </source>
</evidence>
<keyword evidence="1" id="KW-1133">Transmembrane helix</keyword>
<dbReference type="AlphaFoldDB" id="A0A6M3J358"/>